<reference evidence="1 2" key="1">
    <citation type="journal article" date="2015" name="Nat. Commun.">
        <title>Outbred genome sequencing and CRISPR/Cas9 gene editing in butterflies.</title>
        <authorList>
            <person name="Li X."/>
            <person name="Fan D."/>
            <person name="Zhang W."/>
            <person name="Liu G."/>
            <person name="Zhang L."/>
            <person name="Zhao L."/>
            <person name="Fang X."/>
            <person name="Chen L."/>
            <person name="Dong Y."/>
            <person name="Chen Y."/>
            <person name="Ding Y."/>
            <person name="Zhao R."/>
            <person name="Feng M."/>
            <person name="Zhu Y."/>
            <person name="Feng Y."/>
            <person name="Jiang X."/>
            <person name="Zhu D."/>
            <person name="Xiang H."/>
            <person name="Feng X."/>
            <person name="Li S."/>
            <person name="Wang J."/>
            <person name="Zhang G."/>
            <person name="Kronforst M.R."/>
            <person name="Wang W."/>
        </authorList>
    </citation>
    <scope>NUCLEOTIDE SEQUENCE [LARGE SCALE GENOMIC DNA]</scope>
    <source>
        <strain evidence="1">Ya'a_city_454_Px</strain>
        <tissue evidence="1">Whole body</tissue>
    </source>
</reference>
<dbReference type="Proteomes" id="UP000053268">
    <property type="component" value="Unassembled WGS sequence"/>
</dbReference>
<dbReference type="EMBL" id="KQ459591">
    <property type="protein sequence ID" value="KPI96953.1"/>
    <property type="molecule type" value="Genomic_DNA"/>
</dbReference>
<organism evidence="1 2">
    <name type="scientific">Papilio xuthus</name>
    <name type="common">Asian swallowtail butterfly</name>
    <dbReference type="NCBI Taxonomy" id="66420"/>
    <lineage>
        <taxon>Eukaryota</taxon>
        <taxon>Metazoa</taxon>
        <taxon>Ecdysozoa</taxon>
        <taxon>Arthropoda</taxon>
        <taxon>Hexapoda</taxon>
        <taxon>Insecta</taxon>
        <taxon>Pterygota</taxon>
        <taxon>Neoptera</taxon>
        <taxon>Endopterygota</taxon>
        <taxon>Lepidoptera</taxon>
        <taxon>Glossata</taxon>
        <taxon>Ditrysia</taxon>
        <taxon>Papilionoidea</taxon>
        <taxon>Papilionidae</taxon>
        <taxon>Papilioninae</taxon>
        <taxon>Papilio</taxon>
    </lineage>
</organism>
<name>A0A194PVD5_PAPXU</name>
<protein>
    <submittedName>
        <fullName evidence="1">Uncharacterized protein</fullName>
    </submittedName>
</protein>
<evidence type="ECO:0000313" key="1">
    <source>
        <dbReference type="EMBL" id="KPI96953.1"/>
    </source>
</evidence>
<dbReference type="AlphaFoldDB" id="A0A194PVD5"/>
<proteinExistence type="predicted"/>
<evidence type="ECO:0000313" key="2">
    <source>
        <dbReference type="Proteomes" id="UP000053268"/>
    </source>
</evidence>
<sequence>MTRKVIRAVPPARTCACAAMRASAPPRRAGQRAPQWAGRSRASAHRALSVRALSPPVVVSAVRGRTRARMLPALRR</sequence>
<accession>A0A194PVD5</accession>
<keyword evidence="2" id="KW-1185">Reference proteome</keyword>
<gene>
    <name evidence="1" type="ORF">RR46_05570</name>
</gene>